<evidence type="ECO:0000313" key="2">
    <source>
        <dbReference type="Proteomes" id="UP000789702"/>
    </source>
</evidence>
<protein>
    <submittedName>
        <fullName evidence="1">11458_t:CDS:1</fullName>
    </submittedName>
</protein>
<evidence type="ECO:0000313" key="1">
    <source>
        <dbReference type="EMBL" id="CAG8576762.1"/>
    </source>
</evidence>
<sequence>MELSNRESDTSLIELDLTPISSQENEIYCKCFLCTEEGHSGAWKPIVIYSESSNLELSSDENNDSYSPKINMETQSLFEISKDSEILQESSNSEYLVWEDFSDCNRALNNFLGSEDFNDYSDHSIWEDFFNYNRSLNDFLSSESSEDDYSDYSQNDIELDISEEMAIALRIFKWLTIQYRDFDHAAELRYRANYVLYRNDDQIGDIFD</sequence>
<proteinExistence type="predicted"/>
<gene>
    <name evidence="1" type="ORF">DHETER_LOCUS6297</name>
</gene>
<name>A0ACA9MDS2_9GLOM</name>
<accession>A0ACA9MDS2</accession>
<reference evidence="1" key="1">
    <citation type="submission" date="2021-06" db="EMBL/GenBank/DDBJ databases">
        <authorList>
            <person name="Kallberg Y."/>
            <person name="Tangrot J."/>
            <person name="Rosling A."/>
        </authorList>
    </citation>
    <scope>NUCLEOTIDE SEQUENCE</scope>
    <source>
        <strain evidence="1">IL203A</strain>
    </source>
</reference>
<comment type="caution">
    <text evidence="1">The sequence shown here is derived from an EMBL/GenBank/DDBJ whole genome shotgun (WGS) entry which is preliminary data.</text>
</comment>
<dbReference type="Proteomes" id="UP000789702">
    <property type="component" value="Unassembled WGS sequence"/>
</dbReference>
<organism evidence="1 2">
    <name type="scientific">Dentiscutata heterogama</name>
    <dbReference type="NCBI Taxonomy" id="1316150"/>
    <lineage>
        <taxon>Eukaryota</taxon>
        <taxon>Fungi</taxon>
        <taxon>Fungi incertae sedis</taxon>
        <taxon>Mucoromycota</taxon>
        <taxon>Glomeromycotina</taxon>
        <taxon>Glomeromycetes</taxon>
        <taxon>Diversisporales</taxon>
        <taxon>Gigasporaceae</taxon>
        <taxon>Dentiscutata</taxon>
    </lineage>
</organism>
<feature type="non-terminal residue" evidence="1">
    <location>
        <position position="208"/>
    </location>
</feature>
<keyword evidence="2" id="KW-1185">Reference proteome</keyword>
<dbReference type="EMBL" id="CAJVPU010007799">
    <property type="protein sequence ID" value="CAG8576762.1"/>
    <property type="molecule type" value="Genomic_DNA"/>
</dbReference>